<evidence type="ECO:0000313" key="1">
    <source>
        <dbReference type="EMBL" id="RUA23025.1"/>
    </source>
</evidence>
<accession>A0A432JLN0</accession>
<dbReference type="Gene3D" id="1.10.150.240">
    <property type="entry name" value="Putative phosphatase, domain 2"/>
    <property type="match status" value="1"/>
</dbReference>
<protein>
    <submittedName>
        <fullName evidence="1">HAD family hydrolase</fullName>
    </submittedName>
</protein>
<dbReference type="GO" id="GO:0016787">
    <property type="term" value="F:hydrolase activity"/>
    <property type="evidence" value="ECO:0007669"/>
    <property type="project" value="UniProtKB-KW"/>
</dbReference>
<proteinExistence type="predicted"/>
<keyword evidence="1" id="KW-0378">Hydrolase</keyword>
<dbReference type="AlphaFoldDB" id="A0A432JLN0"/>
<sequence length="199" mass="21649">MSAKVLAGCLRTLIDTHGVVAELETRLAGSRLRGADFGVAGATSSSRQLPAWPDGRLRASQKSQRLTSPNRALCGDPALRRRPGPLDGRLCPASLARFPDVADALARLERAPECAARLSNGTLEAVEGLLDQAGIRGHFEAVVSVVTRLKRFKPDLAVYAHPRHVRRSSPRHLWLDFQQRLSTPIGARHWPVRGPAPQP</sequence>
<dbReference type="InterPro" id="IPR023214">
    <property type="entry name" value="HAD_sf"/>
</dbReference>
<dbReference type="InterPro" id="IPR036412">
    <property type="entry name" value="HAD-like_sf"/>
</dbReference>
<organism evidence="1">
    <name type="scientific">Billgrantia gudaonensis</name>
    <dbReference type="NCBI Taxonomy" id="376427"/>
    <lineage>
        <taxon>Bacteria</taxon>
        <taxon>Pseudomonadati</taxon>
        <taxon>Pseudomonadota</taxon>
        <taxon>Gammaproteobacteria</taxon>
        <taxon>Oceanospirillales</taxon>
        <taxon>Halomonadaceae</taxon>
        <taxon>Billgrantia</taxon>
    </lineage>
</organism>
<comment type="caution">
    <text evidence="1">The sequence shown here is derived from an EMBL/GenBank/DDBJ whole genome shotgun (WGS) entry which is preliminary data.</text>
</comment>
<reference evidence="1" key="1">
    <citation type="submission" date="2018-12" db="EMBL/GenBank/DDBJ databases">
        <authorList>
            <person name="Jadhav K."/>
            <person name="Kushwaha B."/>
            <person name="Jadhav I."/>
        </authorList>
    </citation>
    <scope>NUCLEOTIDE SEQUENCE [LARGE SCALE GENOMIC DNA]</scope>
    <source>
        <strain evidence="1">SBS 10</strain>
    </source>
</reference>
<name>A0A432JLN0_9GAMM</name>
<dbReference type="SUPFAM" id="SSF56784">
    <property type="entry name" value="HAD-like"/>
    <property type="match status" value="1"/>
</dbReference>
<dbReference type="InterPro" id="IPR023198">
    <property type="entry name" value="PGP-like_dom2"/>
</dbReference>
<dbReference type="Gene3D" id="3.40.50.1000">
    <property type="entry name" value="HAD superfamily/HAD-like"/>
    <property type="match status" value="1"/>
</dbReference>
<gene>
    <name evidence="1" type="ORF">DSL92_01775</name>
</gene>
<dbReference type="EMBL" id="RXHI01000004">
    <property type="protein sequence ID" value="RUA23025.1"/>
    <property type="molecule type" value="Genomic_DNA"/>
</dbReference>